<comment type="caution">
    <text evidence="1">The sequence shown here is derived from an EMBL/GenBank/DDBJ whole genome shotgun (WGS) entry which is preliminary data.</text>
</comment>
<keyword evidence="2" id="KW-1185">Reference proteome</keyword>
<reference evidence="1" key="1">
    <citation type="journal article" date="2021" name="Genome Biol. Evol.">
        <title>A High-Quality Reference Genome for a Parasitic Bivalve with Doubly Uniparental Inheritance (Bivalvia: Unionida).</title>
        <authorList>
            <person name="Smith C.H."/>
        </authorList>
    </citation>
    <scope>NUCLEOTIDE SEQUENCE</scope>
    <source>
        <strain evidence="1">CHS0354</strain>
    </source>
</reference>
<proteinExistence type="predicted"/>
<evidence type="ECO:0008006" key="3">
    <source>
        <dbReference type="Google" id="ProtNLM"/>
    </source>
</evidence>
<dbReference type="AlphaFoldDB" id="A0AAE0WBK9"/>
<sequence>MMNRLEDLNFADDICLLPHTWEDMQKKTTMLKETASKGGLSINGKKTKSMRMNAHQTEPITLEGQALDDVKVFTYIGSKVSNKGGTDEDISQNLQSIPIGRYAQANLDQQTTQPQHKDTHIQHQCENCVAILICVMEMNNGAGPKVPSLHQQTLEKVSNEQIWKGQKNNRSL</sequence>
<evidence type="ECO:0000313" key="1">
    <source>
        <dbReference type="EMBL" id="KAK3607577.1"/>
    </source>
</evidence>
<gene>
    <name evidence="1" type="ORF">CHS0354_011114</name>
</gene>
<protein>
    <recommendedName>
        <fullName evidence="3">Reverse transcriptase domain-containing protein</fullName>
    </recommendedName>
</protein>
<evidence type="ECO:0000313" key="2">
    <source>
        <dbReference type="Proteomes" id="UP001195483"/>
    </source>
</evidence>
<reference evidence="1" key="2">
    <citation type="journal article" date="2021" name="Genome Biol. Evol.">
        <title>Developing a high-quality reference genome for a parasitic bivalve with doubly uniparental inheritance (Bivalvia: Unionida).</title>
        <authorList>
            <person name="Smith C.H."/>
        </authorList>
    </citation>
    <scope>NUCLEOTIDE SEQUENCE</scope>
    <source>
        <strain evidence="1">CHS0354</strain>
        <tissue evidence="1">Mantle</tissue>
    </source>
</reference>
<dbReference type="PANTHER" id="PTHR47027:SF25">
    <property type="entry name" value="REVERSE TRANSCRIPTASE DOMAIN-CONTAINING PROTEIN"/>
    <property type="match status" value="1"/>
</dbReference>
<dbReference type="PANTHER" id="PTHR47027">
    <property type="entry name" value="REVERSE TRANSCRIPTASE DOMAIN-CONTAINING PROTEIN"/>
    <property type="match status" value="1"/>
</dbReference>
<dbReference type="Proteomes" id="UP001195483">
    <property type="component" value="Unassembled WGS sequence"/>
</dbReference>
<dbReference type="EMBL" id="JAEAOA010000687">
    <property type="protein sequence ID" value="KAK3607577.1"/>
    <property type="molecule type" value="Genomic_DNA"/>
</dbReference>
<accession>A0AAE0WBK9</accession>
<reference evidence="1" key="3">
    <citation type="submission" date="2023-05" db="EMBL/GenBank/DDBJ databases">
        <authorList>
            <person name="Smith C.H."/>
        </authorList>
    </citation>
    <scope>NUCLEOTIDE SEQUENCE</scope>
    <source>
        <strain evidence="1">CHS0354</strain>
        <tissue evidence="1">Mantle</tissue>
    </source>
</reference>
<name>A0AAE0WBK9_9BIVA</name>
<organism evidence="1 2">
    <name type="scientific">Potamilus streckersoni</name>
    <dbReference type="NCBI Taxonomy" id="2493646"/>
    <lineage>
        <taxon>Eukaryota</taxon>
        <taxon>Metazoa</taxon>
        <taxon>Spiralia</taxon>
        <taxon>Lophotrochozoa</taxon>
        <taxon>Mollusca</taxon>
        <taxon>Bivalvia</taxon>
        <taxon>Autobranchia</taxon>
        <taxon>Heteroconchia</taxon>
        <taxon>Palaeoheterodonta</taxon>
        <taxon>Unionida</taxon>
        <taxon>Unionoidea</taxon>
        <taxon>Unionidae</taxon>
        <taxon>Ambleminae</taxon>
        <taxon>Lampsilini</taxon>
        <taxon>Potamilus</taxon>
    </lineage>
</organism>